<dbReference type="InterPro" id="IPR014755">
    <property type="entry name" value="Cu-Rt/internalin_Ig-like"/>
</dbReference>
<feature type="transmembrane region" description="Helical" evidence="10">
    <location>
        <begin position="268"/>
        <end position="287"/>
    </location>
</feature>
<protein>
    <submittedName>
        <fullName evidence="13">CopCD domain protein</fullName>
    </submittedName>
</protein>
<feature type="transmembrane region" description="Helical" evidence="10">
    <location>
        <begin position="446"/>
        <end position="469"/>
    </location>
</feature>
<dbReference type="Pfam" id="PF05425">
    <property type="entry name" value="CopD"/>
    <property type="match status" value="1"/>
</dbReference>
<gene>
    <name evidence="13" type="ordered locus">NP_4610A</name>
</gene>
<feature type="transmembrane region" description="Helical" evidence="10">
    <location>
        <begin position="307"/>
        <end position="327"/>
    </location>
</feature>
<dbReference type="GO" id="GO:0005507">
    <property type="term" value="F:copper ion binding"/>
    <property type="evidence" value="ECO:0007669"/>
    <property type="project" value="InterPro"/>
</dbReference>
<evidence type="ECO:0000256" key="1">
    <source>
        <dbReference type="ARBA" id="ARBA00004651"/>
    </source>
</evidence>
<dbReference type="EnsemblBacteria" id="CAI50396">
    <property type="protein sequence ID" value="CAI50396"/>
    <property type="gene ID" value="NP_4610A"/>
</dbReference>
<dbReference type="EMBL" id="CR936257">
    <property type="protein sequence ID" value="CAI50396.1"/>
    <property type="molecule type" value="Genomic_DNA"/>
</dbReference>
<evidence type="ECO:0000256" key="8">
    <source>
        <dbReference type="ARBA" id="ARBA00023136"/>
    </source>
</evidence>
<feature type="domain" description="CopC" evidence="11">
    <location>
        <begin position="27"/>
        <end position="122"/>
    </location>
</feature>
<evidence type="ECO:0000259" key="12">
    <source>
        <dbReference type="Pfam" id="PF05425"/>
    </source>
</evidence>
<dbReference type="SUPFAM" id="SSF81296">
    <property type="entry name" value="E set domains"/>
    <property type="match status" value="1"/>
</dbReference>
<keyword evidence="5" id="KW-0732">Signal</keyword>
<dbReference type="GO" id="GO:0005886">
    <property type="term" value="C:plasma membrane"/>
    <property type="evidence" value="ECO:0007669"/>
    <property type="project" value="UniProtKB-SubCell"/>
</dbReference>
<dbReference type="RefSeq" id="WP_011324011.1">
    <property type="nucleotide sequence ID" value="NC_007426.1"/>
</dbReference>
<dbReference type="GO" id="GO:0046688">
    <property type="term" value="P:response to copper ion"/>
    <property type="evidence" value="ECO:0007669"/>
    <property type="project" value="InterPro"/>
</dbReference>
<dbReference type="GO" id="GO:0042597">
    <property type="term" value="C:periplasmic space"/>
    <property type="evidence" value="ECO:0007669"/>
    <property type="project" value="InterPro"/>
</dbReference>
<dbReference type="HOGENOM" id="CLU_414274_0_0_2"/>
<feature type="domain" description="Copper resistance protein D" evidence="12">
    <location>
        <begin position="342"/>
        <end position="457"/>
    </location>
</feature>
<dbReference type="PANTHER" id="PTHR34820">
    <property type="entry name" value="INNER MEMBRANE PROTEIN YEBZ"/>
    <property type="match status" value="1"/>
</dbReference>
<evidence type="ECO:0000259" key="11">
    <source>
        <dbReference type="Pfam" id="PF04234"/>
    </source>
</evidence>
<dbReference type="InterPro" id="IPR014756">
    <property type="entry name" value="Ig_E-set"/>
</dbReference>
<dbReference type="Gene3D" id="2.60.40.1220">
    <property type="match status" value="1"/>
</dbReference>
<evidence type="ECO:0000256" key="2">
    <source>
        <dbReference type="ARBA" id="ARBA00022475"/>
    </source>
</evidence>
<dbReference type="GO" id="GO:0006825">
    <property type="term" value="P:copper ion transport"/>
    <property type="evidence" value="ECO:0007669"/>
    <property type="project" value="InterPro"/>
</dbReference>
<evidence type="ECO:0000256" key="4">
    <source>
        <dbReference type="ARBA" id="ARBA00022723"/>
    </source>
</evidence>
<accession>A0A1U7EYT4</accession>
<evidence type="ECO:0000256" key="6">
    <source>
        <dbReference type="ARBA" id="ARBA00022989"/>
    </source>
</evidence>
<dbReference type="InterPro" id="IPR008457">
    <property type="entry name" value="Cu-R_CopD_dom"/>
</dbReference>
<proteinExistence type="predicted"/>
<feature type="transmembrane region" description="Helical" evidence="10">
    <location>
        <begin position="381"/>
        <end position="401"/>
    </location>
</feature>
<feature type="transmembrane region" description="Helical" evidence="10">
    <location>
        <begin position="193"/>
        <end position="215"/>
    </location>
</feature>
<evidence type="ECO:0000313" key="14">
    <source>
        <dbReference type="Proteomes" id="UP000002698"/>
    </source>
</evidence>
<dbReference type="InterPro" id="IPR032694">
    <property type="entry name" value="CopC/D"/>
</dbReference>
<comment type="subcellular location">
    <subcellularLocation>
        <location evidence="1">Cell membrane</location>
        <topology evidence="1">Multi-pass membrane protein</topology>
    </subcellularLocation>
</comment>
<dbReference type="GeneID" id="3702115"/>
<dbReference type="Proteomes" id="UP000002698">
    <property type="component" value="Chromosome"/>
</dbReference>
<dbReference type="eggNOG" id="arCOG11365">
    <property type="taxonomic scope" value="Archaea"/>
</dbReference>
<dbReference type="Pfam" id="PF04234">
    <property type="entry name" value="CopC"/>
    <property type="match status" value="1"/>
</dbReference>
<dbReference type="InterPro" id="IPR007348">
    <property type="entry name" value="CopC_dom"/>
</dbReference>
<evidence type="ECO:0000256" key="5">
    <source>
        <dbReference type="ARBA" id="ARBA00022729"/>
    </source>
</evidence>
<dbReference type="KEGG" id="nph:NP_4610A"/>
<dbReference type="STRING" id="348780.NP_4610A"/>
<keyword evidence="7" id="KW-0186">Copper</keyword>
<keyword evidence="3 10" id="KW-0812">Transmembrane</keyword>
<dbReference type="AlphaFoldDB" id="A0A1U7EYT4"/>
<evidence type="ECO:0000313" key="13">
    <source>
        <dbReference type="EMBL" id="CAI50396.1"/>
    </source>
</evidence>
<feature type="transmembrane region" description="Helical" evidence="10">
    <location>
        <begin position="347"/>
        <end position="369"/>
    </location>
</feature>
<reference evidence="13 14" key="1">
    <citation type="journal article" date="2005" name="Genome Res.">
        <title>Living with two extremes: conclusions from the genome sequence of Natronomonas pharaonis.</title>
        <authorList>
            <person name="Falb M."/>
            <person name="Pfeiffer F."/>
            <person name="Palm P."/>
            <person name="Rodewald K."/>
            <person name="Hickmann V."/>
            <person name="Tittor J."/>
            <person name="Oesterhelt D."/>
        </authorList>
    </citation>
    <scope>NUCLEOTIDE SEQUENCE [LARGE SCALE GENOMIC DNA]</scope>
    <source>
        <strain evidence="14">ATCC 35678 / DSM 2160 / CIP 103997 / JCM 8858 / NBRC 14720 / NCIMB 2260 / Gabara</strain>
    </source>
</reference>
<feature type="compositionally biased region" description="Basic and acidic residues" evidence="9">
    <location>
        <begin position="606"/>
        <end position="617"/>
    </location>
</feature>
<name>A0A1U7EYT4_NATPD</name>
<keyword evidence="6 10" id="KW-1133">Transmembrane helix</keyword>
<feature type="region of interest" description="Disordered" evidence="9">
    <location>
        <begin position="587"/>
        <end position="623"/>
    </location>
</feature>
<organism evidence="13 14">
    <name type="scientific">Natronomonas pharaonis (strain ATCC 35678 / DSM 2160 / CIP 103997 / JCM 8858 / NBRC 14720 / NCIMB 2260 / Gabara)</name>
    <name type="common">Halobacterium pharaonis</name>
    <dbReference type="NCBI Taxonomy" id="348780"/>
    <lineage>
        <taxon>Archaea</taxon>
        <taxon>Methanobacteriati</taxon>
        <taxon>Methanobacteriota</taxon>
        <taxon>Stenosarchaea group</taxon>
        <taxon>Halobacteria</taxon>
        <taxon>Halobacteriales</taxon>
        <taxon>Natronomonadaceae</taxon>
        <taxon>Natronomonas</taxon>
    </lineage>
</organism>
<evidence type="ECO:0000256" key="3">
    <source>
        <dbReference type="ARBA" id="ARBA00022692"/>
    </source>
</evidence>
<dbReference type="PANTHER" id="PTHR34820:SF4">
    <property type="entry name" value="INNER MEMBRANE PROTEIN YEBZ"/>
    <property type="match status" value="1"/>
</dbReference>
<keyword evidence="4" id="KW-0479">Metal-binding</keyword>
<keyword evidence="14" id="KW-1185">Reference proteome</keyword>
<feature type="transmembrane region" description="Helical" evidence="10">
    <location>
        <begin position="235"/>
        <end position="256"/>
    </location>
</feature>
<feature type="transmembrane region" description="Helical" evidence="10">
    <location>
        <begin position="154"/>
        <end position="173"/>
    </location>
</feature>
<dbReference type="OrthoDB" id="206320at2157"/>
<evidence type="ECO:0000256" key="10">
    <source>
        <dbReference type="SAM" id="Phobius"/>
    </source>
</evidence>
<evidence type="ECO:0000256" key="7">
    <source>
        <dbReference type="ARBA" id="ARBA00023008"/>
    </source>
</evidence>
<sequence length="659" mass="67202">MTHTRTFALVVVLLVALSVVAGPVSAHANLDSSTPANGAQVESVPEAVELSFTGDGIQSAEVAVIGPDDEDISGAVSVDGTDRQQVTVPIDTAGDASGMYVVEWEVLADDGHTTSGSFFFTVGDGPADREVILDTLEDGVEAGTSWAEAVANGLLLGAIVGLFGMAVAFKTAVMPVVAGRSHAGTGTLQRRAFRLCAALVGGLVAAVLAVGLVQLRLFGPLSAETAEGFLASSLGLVWSIQLLSAVGLLAAVLFSVRRAAGTDTRPRPPLKAIAVGTFVVAAGVAATSHSATAVDGLLGGGVGLLHILGAGLWAGGLLAVWVAVSGLDQQSSMASRIRIVGRIVRRYAVLAVAGVALLLSTGLFFASWHVGGAAGLRDTQYGLLLLGKLSGVAVGLAIGGYHHFVVLPRLEGRPSLLSRLRGDPAATDGGSPAGLDRFGRTLRLEIGVLAVVVLLSGIVTATAPAAVALDAGEDTSEQIETTFDDAAGIESHIELQPTAAAADDELRLQDGQPVVVDVRFERDGDPVSATDGLELRATALDGGTNMNFDVEQHDDRYSAVITLPETGAWELRLVGDPDGVFGSVSLDVTVGGDPQSEASNEASDDDGGHDHEHDHGAGDLSEDPLQVGGVLVGIYGLLAVGYQAQALTGRAEEGDGEEG</sequence>
<evidence type="ECO:0000256" key="9">
    <source>
        <dbReference type="SAM" id="MobiDB-lite"/>
    </source>
</evidence>
<keyword evidence="2" id="KW-1003">Cell membrane</keyword>
<keyword evidence="8 10" id="KW-0472">Membrane</keyword>